<evidence type="ECO:0000313" key="3">
    <source>
        <dbReference type="Proteomes" id="UP000606115"/>
    </source>
</evidence>
<dbReference type="Proteomes" id="UP000606115">
    <property type="component" value="Unassembled WGS sequence"/>
</dbReference>
<dbReference type="InterPro" id="IPR050900">
    <property type="entry name" value="Transposase_IS3/IS150/IS904"/>
</dbReference>
<feature type="domain" description="Integrase catalytic" evidence="1">
    <location>
        <begin position="1"/>
        <end position="96"/>
    </location>
</feature>
<evidence type="ECO:0000259" key="1">
    <source>
        <dbReference type="PROSITE" id="PS50994"/>
    </source>
</evidence>
<keyword evidence="3" id="KW-1185">Reference proteome</keyword>
<dbReference type="EMBL" id="BMKX01000013">
    <property type="protein sequence ID" value="GGJ73701.1"/>
    <property type="molecule type" value="Genomic_DNA"/>
</dbReference>
<dbReference type="PROSITE" id="PS50994">
    <property type="entry name" value="INTEGRASE"/>
    <property type="match status" value="1"/>
</dbReference>
<dbReference type="Gene3D" id="3.30.420.10">
    <property type="entry name" value="Ribonuclease H-like superfamily/Ribonuclease H"/>
    <property type="match status" value="1"/>
</dbReference>
<dbReference type="InterPro" id="IPR012337">
    <property type="entry name" value="RNaseH-like_sf"/>
</dbReference>
<accession>A0ABQ2DVC6</accession>
<reference evidence="3" key="1">
    <citation type="journal article" date="2019" name="Int. J. Syst. Evol. Microbiol.">
        <title>The Global Catalogue of Microorganisms (GCM) 10K type strain sequencing project: providing services to taxonomists for standard genome sequencing and annotation.</title>
        <authorList>
            <consortium name="The Broad Institute Genomics Platform"/>
            <consortium name="The Broad Institute Genome Sequencing Center for Infectious Disease"/>
            <person name="Wu L."/>
            <person name="Ma J."/>
        </authorList>
    </citation>
    <scope>NUCLEOTIDE SEQUENCE [LARGE SCALE GENOMIC DNA]</scope>
    <source>
        <strain evidence="3">CGMCC 1.3685</strain>
    </source>
</reference>
<comment type="caution">
    <text evidence="2">The sequence shown here is derived from an EMBL/GenBank/DDBJ whole genome shotgun (WGS) entry which is preliminary data.</text>
</comment>
<dbReference type="InterPro" id="IPR036397">
    <property type="entry name" value="RNaseH_sf"/>
</dbReference>
<proteinExistence type="predicted"/>
<organism evidence="2 3">
    <name type="scientific">Glutamicibacter ardleyensis</name>
    <dbReference type="NCBI Taxonomy" id="225894"/>
    <lineage>
        <taxon>Bacteria</taxon>
        <taxon>Bacillati</taxon>
        <taxon>Actinomycetota</taxon>
        <taxon>Actinomycetes</taxon>
        <taxon>Micrococcales</taxon>
        <taxon>Micrococcaceae</taxon>
        <taxon>Glutamicibacter</taxon>
    </lineage>
</organism>
<dbReference type="InterPro" id="IPR001584">
    <property type="entry name" value="Integrase_cat-core"/>
</dbReference>
<dbReference type="Pfam" id="PF13683">
    <property type="entry name" value="rve_3"/>
    <property type="match status" value="1"/>
</dbReference>
<sequence>MHTDHGRQYTSSQFQTVCRRLGVVQSMGRIGSSADNAMAESFNAALKRETLQGANGWASKEACRREVFRWIVRYNNRRKHSSLGYQSPIDFERDDEVMMELAA</sequence>
<name>A0ABQ2DVC6_9MICC</name>
<dbReference type="PANTHER" id="PTHR46889:SF4">
    <property type="entry name" value="TRANSPOSASE INSO FOR INSERTION SEQUENCE ELEMENT IS911B-RELATED"/>
    <property type="match status" value="1"/>
</dbReference>
<protein>
    <recommendedName>
        <fullName evidence="1">Integrase catalytic domain-containing protein</fullName>
    </recommendedName>
</protein>
<gene>
    <name evidence="2" type="ORF">GCM10007173_35830</name>
</gene>
<evidence type="ECO:0000313" key="2">
    <source>
        <dbReference type="EMBL" id="GGJ73701.1"/>
    </source>
</evidence>
<dbReference type="SUPFAM" id="SSF53098">
    <property type="entry name" value="Ribonuclease H-like"/>
    <property type="match status" value="1"/>
</dbReference>
<dbReference type="PANTHER" id="PTHR46889">
    <property type="entry name" value="TRANSPOSASE INSF FOR INSERTION SEQUENCE IS3B-RELATED"/>
    <property type="match status" value="1"/>
</dbReference>